<protein>
    <submittedName>
        <fullName evidence="1">Uncharacterized protein</fullName>
    </submittedName>
</protein>
<proteinExistence type="predicted"/>
<dbReference type="AlphaFoldDB" id="A0A6C0ER70"/>
<organism evidence="1">
    <name type="scientific">viral metagenome</name>
    <dbReference type="NCBI Taxonomy" id="1070528"/>
    <lineage>
        <taxon>unclassified sequences</taxon>
        <taxon>metagenomes</taxon>
        <taxon>organismal metagenomes</taxon>
    </lineage>
</organism>
<evidence type="ECO:0000313" key="1">
    <source>
        <dbReference type="EMBL" id="QHT31023.1"/>
    </source>
</evidence>
<name>A0A6C0ER70_9ZZZZ</name>
<accession>A0A6C0ER70</accession>
<dbReference type="EMBL" id="MN738915">
    <property type="protein sequence ID" value="QHT31023.1"/>
    <property type="molecule type" value="Genomic_DNA"/>
</dbReference>
<sequence length="138" mass="16723">MINEENDNIFFLMNEETTESESQISDLSNILNELNDTLLTAEINKIYKQNYDQFDLTIPQIVNYNSNFTLKELLLICDYYGMTKFVKSNKFNKEMIIIFLVDFENNPENEEIVCKRKNMWFYINEIKNDKYMKKYVMW</sequence>
<reference evidence="1" key="1">
    <citation type="journal article" date="2020" name="Nature">
        <title>Giant virus diversity and host interactions through global metagenomics.</title>
        <authorList>
            <person name="Schulz F."/>
            <person name="Roux S."/>
            <person name="Paez-Espino D."/>
            <person name="Jungbluth S."/>
            <person name="Walsh D.A."/>
            <person name="Denef V.J."/>
            <person name="McMahon K.D."/>
            <person name="Konstantinidis K.T."/>
            <person name="Eloe-Fadrosh E.A."/>
            <person name="Kyrpides N.C."/>
            <person name="Woyke T."/>
        </authorList>
    </citation>
    <scope>NUCLEOTIDE SEQUENCE</scope>
    <source>
        <strain evidence="1">GVMAG-M-3300009155-2</strain>
    </source>
</reference>